<reference evidence="2" key="2">
    <citation type="submission" date="2015-01" db="EMBL/GenBank/DDBJ databases">
        <title>Evolutionary Origins and Diversification of the Mycorrhizal Mutualists.</title>
        <authorList>
            <consortium name="DOE Joint Genome Institute"/>
            <consortium name="Mycorrhizal Genomics Consortium"/>
            <person name="Kohler A."/>
            <person name="Kuo A."/>
            <person name="Nagy L.G."/>
            <person name="Floudas D."/>
            <person name="Copeland A."/>
            <person name="Barry K.W."/>
            <person name="Cichocki N."/>
            <person name="Veneault-Fourrey C."/>
            <person name="LaButti K."/>
            <person name="Lindquist E.A."/>
            <person name="Lipzen A."/>
            <person name="Lundell T."/>
            <person name="Morin E."/>
            <person name="Murat C."/>
            <person name="Riley R."/>
            <person name="Ohm R."/>
            <person name="Sun H."/>
            <person name="Tunlid A."/>
            <person name="Henrissat B."/>
            <person name="Grigoriev I.V."/>
            <person name="Hibbett D.S."/>
            <person name="Martin F."/>
        </authorList>
    </citation>
    <scope>NUCLEOTIDE SEQUENCE [LARGE SCALE GENOMIC DNA]</scope>
    <source>
        <strain evidence="2">MAFF 305830</strain>
    </source>
</reference>
<sequence length="71" mass="7876">MNTLVSHYAIYETQQGKQSTGLGVMSYIRIGLRLVDRSASSNCAYPKGATKRTRFPHHGDHFAGEILRIPA</sequence>
<evidence type="ECO:0000313" key="1">
    <source>
        <dbReference type="EMBL" id="KIM20297.1"/>
    </source>
</evidence>
<accession>A0A0C2WRU0</accession>
<dbReference type="EMBL" id="KN824448">
    <property type="protein sequence ID" value="KIM20297.1"/>
    <property type="molecule type" value="Genomic_DNA"/>
</dbReference>
<dbReference type="HOGENOM" id="CLU_2741632_0_0_1"/>
<protein>
    <submittedName>
        <fullName evidence="1">Uncharacterized protein</fullName>
    </submittedName>
</protein>
<dbReference type="Proteomes" id="UP000054097">
    <property type="component" value="Unassembled WGS sequence"/>
</dbReference>
<organism evidence="1 2">
    <name type="scientific">Serendipita vermifera MAFF 305830</name>
    <dbReference type="NCBI Taxonomy" id="933852"/>
    <lineage>
        <taxon>Eukaryota</taxon>
        <taxon>Fungi</taxon>
        <taxon>Dikarya</taxon>
        <taxon>Basidiomycota</taxon>
        <taxon>Agaricomycotina</taxon>
        <taxon>Agaricomycetes</taxon>
        <taxon>Sebacinales</taxon>
        <taxon>Serendipitaceae</taxon>
        <taxon>Serendipita</taxon>
    </lineage>
</organism>
<gene>
    <name evidence="1" type="ORF">M408DRAFT_143089</name>
</gene>
<reference evidence="1 2" key="1">
    <citation type="submission" date="2014-04" db="EMBL/GenBank/DDBJ databases">
        <authorList>
            <consortium name="DOE Joint Genome Institute"/>
            <person name="Kuo A."/>
            <person name="Zuccaro A."/>
            <person name="Kohler A."/>
            <person name="Nagy L.G."/>
            <person name="Floudas D."/>
            <person name="Copeland A."/>
            <person name="Barry K.W."/>
            <person name="Cichocki N."/>
            <person name="Veneault-Fourrey C."/>
            <person name="LaButti K."/>
            <person name="Lindquist E.A."/>
            <person name="Lipzen A."/>
            <person name="Lundell T."/>
            <person name="Morin E."/>
            <person name="Murat C."/>
            <person name="Sun H."/>
            <person name="Tunlid A."/>
            <person name="Henrissat B."/>
            <person name="Grigoriev I.V."/>
            <person name="Hibbett D.S."/>
            <person name="Martin F."/>
            <person name="Nordberg H.P."/>
            <person name="Cantor M.N."/>
            <person name="Hua S.X."/>
        </authorList>
    </citation>
    <scope>NUCLEOTIDE SEQUENCE [LARGE SCALE GENOMIC DNA]</scope>
    <source>
        <strain evidence="1 2">MAFF 305830</strain>
    </source>
</reference>
<evidence type="ECO:0000313" key="2">
    <source>
        <dbReference type="Proteomes" id="UP000054097"/>
    </source>
</evidence>
<proteinExistence type="predicted"/>
<name>A0A0C2WRU0_SERVB</name>
<keyword evidence="2" id="KW-1185">Reference proteome</keyword>
<dbReference type="AlphaFoldDB" id="A0A0C2WRU0"/>